<sequence>MASARCVLTEDHLLCSICLEVFTDPVSTSCGHSFCKTCINQHWNHSEQYHCPICNEDFSVKPQLKTNTFMSEMVSQFRASPEEPEEQTGTGGVPCDVCSTPRLRALKSCLVCLASFCPTHLDPHLRTPRLQRHPLIHPVQNLEERICPEHGKPLDLLCQTEKMFICVHCSVSRHKDHVSVPLEEECERQQTELEEIVKQRKQKIQEIQGSVKVNNQNADRELSEGVKVFSAMMESVQKSQHQFRERIKADQKAVEDRAAEIIEQLEQEICVLQWREAGMKQALKYEDHFSFIQTFSENTASDFQDLTNTMVSPHAHDDLVDKALSELQKTLLLHKKKKSEELKRVQQFEVDCPRLIPTL</sequence>
<dbReference type="PROSITE" id="PS50089">
    <property type="entry name" value="ZF_RING_2"/>
    <property type="match status" value="1"/>
</dbReference>
<dbReference type="InterPro" id="IPR013083">
    <property type="entry name" value="Znf_RING/FYVE/PHD"/>
</dbReference>
<dbReference type="InterPro" id="IPR017907">
    <property type="entry name" value="Znf_RING_CS"/>
</dbReference>
<gene>
    <name evidence="7" type="ORF">KC01_LOCUS33187</name>
</gene>
<evidence type="ECO:0000256" key="4">
    <source>
        <dbReference type="PROSITE-ProRule" id="PRU00024"/>
    </source>
</evidence>
<feature type="domain" description="B box-type" evidence="6">
    <location>
        <begin position="142"/>
        <end position="182"/>
    </location>
</feature>
<dbReference type="Pfam" id="PF13445">
    <property type="entry name" value="zf-RING_UBOX"/>
    <property type="match status" value="1"/>
</dbReference>
<dbReference type="PANTHER" id="PTHR25465">
    <property type="entry name" value="B-BOX DOMAIN CONTAINING"/>
    <property type="match status" value="1"/>
</dbReference>
<keyword evidence="8" id="KW-1185">Reference proteome</keyword>
<dbReference type="PROSITE" id="PS00518">
    <property type="entry name" value="ZF_RING_1"/>
    <property type="match status" value="1"/>
</dbReference>
<reference evidence="7 8" key="1">
    <citation type="submission" date="2024-04" db="EMBL/GenBank/DDBJ databases">
        <authorList>
            <person name="Waldvogel A.-M."/>
            <person name="Schoenle A."/>
        </authorList>
    </citation>
    <scope>NUCLEOTIDE SEQUENCE [LARGE SCALE GENOMIC DNA]</scope>
</reference>
<evidence type="ECO:0000313" key="7">
    <source>
        <dbReference type="EMBL" id="CAL1605887.1"/>
    </source>
</evidence>
<dbReference type="EMBL" id="OZ035827">
    <property type="protein sequence ID" value="CAL1605887.1"/>
    <property type="molecule type" value="Genomic_DNA"/>
</dbReference>
<evidence type="ECO:0000259" key="6">
    <source>
        <dbReference type="PROSITE" id="PS50119"/>
    </source>
</evidence>
<dbReference type="PANTHER" id="PTHR25465:SF32">
    <property type="entry name" value="BLOODTHIRSTY-RELATED GENE FAMILY, MEMBER 16 ISOFORM X1-RELATED"/>
    <property type="match status" value="1"/>
</dbReference>
<dbReference type="Gene3D" id="3.30.160.60">
    <property type="entry name" value="Classic Zinc Finger"/>
    <property type="match status" value="1"/>
</dbReference>
<evidence type="ECO:0000259" key="5">
    <source>
        <dbReference type="PROSITE" id="PS50089"/>
    </source>
</evidence>
<dbReference type="SMART" id="SM00336">
    <property type="entry name" value="BBOX"/>
    <property type="match status" value="1"/>
</dbReference>
<dbReference type="InterPro" id="IPR000315">
    <property type="entry name" value="Znf_B-box"/>
</dbReference>
<dbReference type="Pfam" id="PF00643">
    <property type="entry name" value="zf-B_box"/>
    <property type="match status" value="1"/>
</dbReference>
<evidence type="ECO:0000313" key="8">
    <source>
        <dbReference type="Proteomes" id="UP001497482"/>
    </source>
</evidence>
<proteinExistence type="predicted"/>
<organism evidence="7 8">
    <name type="scientific">Knipowitschia caucasica</name>
    <name type="common">Caucasian dwarf goby</name>
    <name type="synonym">Pomatoschistus caucasicus</name>
    <dbReference type="NCBI Taxonomy" id="637954"/>
    <lineage>
        <taxon>Eukaryota</taxon>
        <taxon>Metazoa</taxon>
        <taxon>Chordata</taxon>
        <taxon>Craniata</taxon>
        <taxon>Vertebrata</taxon>
        <taxon>Euteleostomi</taxon>
        <taxon>Actinopterygii</taxon>
        <taxon>Neopterygii</taxon>
        <taxon>Teleostei</taxon>
        <taxon>Neoteleostei</taxon>
        <taxon>Acanthomorphata</taxon>
        <taxon>Gobiaria</taxon>
        <taxon>Gobiiformes</taxon>
        <taxon>Gobioidei</taxon>
        <taxon>Gobiidae</taxon>
        <taxon>Gobiinae</taxon>
        <taxon>Knipowitschia</taxon>
    </lineage>
</organism>
<protein>
    <submittedName>
        <fullName evidence="7">Uncharacterized protein</fullName>
    </submittedName>
</protein>
<dbReference type="AlphaFoldDB" id="A0AAV2LXR9"/>
<dbReference type="PROSITE" id="PS50119">
    <property type="entry name" value="ZF_BBOX"/>
    <property type="match status" value="1"/>
</dbReference>
<dbReference type="Gene3D" id="3.30.40.10">
    <property type="entry name" value="Zinc/RING finger domain, C3HC4 (zinc finger)"/>
    <property type="match status" value="1"/>
</dbReference>
<name>A0AAV2LXR9_KNICA</name>
<dbReference type="SUPFAM" id="SSF57850">
    <property type="entry name" value="RING/U-box"/>
    <property type="match status" value="1"/>
</dbReference>
<evidence type="ECO:0000256" key="3">
    <source>
        <dbReference type="ARBA" id="ARBA00022833"/>
    </source>
</evidence>
<dbReference type="SUPFAM" id="SSF57845">
    <property type="entry name" value="B-box zinc-binding domain"/>
    <property type="match status" value="1"/>
</dbReference>
<evidence type="ECO:0000256" key="1">
    <source>
        <dbReference type="ARBA" id="ARBA00022723"/>
    </source>
</evidence>
<dbReference type="SMART" id="SM00184">
    <property type="entry name" value="RING"/>
    <property type="match status" value="1"/>
</dbReference>
<dbReference type="GO" id="GO:0008270">
    <property type="term" value="F:zinc ion binding"/>
    <property type="evidence" value="ECO:0007669"/>
    <property type="project" value="UniProtKB-KW"/>
</dbReference>
<keyword evidence="2 4" id="KW-0863">Zinc-finger</keyword>
<accession>A0AAV2LXR9</accession>
<dbReference type="Pfam" id="PF25600">
    <property type="entry name" value="TRIM_CC"/>
    <property type="match status" value="1"/>
</dbReference>
<dbReference type="Gene3D" id="4.10.830.40">
    <property type="match status" value="1"/>
</dbReference>
<dbReference type="Proteomes" id="UP001497482">
    <property type="component" value="Chromosome 5"/>
</dbReference>
<dbReference type="CDD" id="cd19769">
    <property type="entry name" value="Bbox2_TRIM16-like"/>
    <property type="match status" value="1"/>
</dbReference>
<feature type="domain" description="RING-type" evidence="5">
    <location>
        <begin position="15"/>
        <end position="55"/>
    </location>
</feature>
<dbReference type="InterPro" id="IPR001841">
    <property type="entry name" value="Znf_RING"/>
</dbReference>
<keyword evidence="1" id="KW-0479">Metal-binding</keyword>
<evidence type="ECO:0000256" key="2">
    <source>
        <dbReference type="ARBA" id="ARBA00022771"/>
    </source>
</evidence>
<dbReference type="InterPro" id="IPR051051">
    <property type="entry name" value="E3_ubiq-ligase_TRIM/RNF"/>
</dbReference>
<dbReference type="InterPro" id="IPR058030">
    <property type="entry name" value="TRIM8/14/16/25/29/45/65_CC"/>
</dbReference>
<keyword evidence="3" id="KW-0862">Zinc</keyword>
<dbReference type="InterPro" id="IPR027370">
    <property type="entry name" value="Znf-RING_euk"/>
</dbReference>